<sequence length="311" mass="33168">MVKIETFVTTNKRSDPFFDDPFFREFFGQFDYTPKQKVQKGMGSGFIISPDGYILTNEHVVQGVQEIQVNIAGRKSSVPAKIVGSDHELDLAVLKIDAGKDLPVLKLGSSSAVAVGNWVVAIGNPYGLDHTVTVGVISAKGRPVTIQDRSFRNLLQTDASINPGNSGGPLLNLKGEVIGINTAVAQAQGIGFAIPSDTVESVLDDLIKQGKVKRGWLGVEIQDVTPTIAETSGLSEPEGVVLRNVLSGGPAEKAGLQQGDIITAINGKKVATTGDLLDIVREAGPGKKVQVTVWRNKKAEKFTVTLTERPE</sequence>
<evidence type="ECO:0000313" key="6">
    <source>
        <dbReference type="EMBL" id="CEO88284.1"/>
    </source>
</evidence>
<dbReference type="Gene3D" id="2.40.10.10">
    <property type="entry name" value="Trypsin-like serine proteases"/>
    <property type="match status" value="2"/>
</dbReference>
<name>A0A0B7MCM7_9FIRM</name>
<dbReference type="CDD" id="cd10839">
    <property type="entry name" value="cpPDZ1_DegP-like"/>
    <property type="match status" value="1"/>
</dbReference>
<dbReference type="FunFam" id="2.40.10.10:FF:000001">
    <property type="entry name" value="Periplasmic serine protease DegS"/>
    <property type="match status" value="1"/>
</dbReference>
<keyword evidence="4" id="KW-0720">Serine protease</keyword>
<dbReference type="InterPro" id="IPR036034">
    <property type="entry name" value="PDZ_sf"/>
</dbReference>
<dbReference type="PRINTS" id="PR00834">
    <property type="entry name" value="PROTEASES2C"/>
</dbReference>
<keyword evidence="3 6" id="KW-0378">Hydrolase</keyword>
<evidence type="ECO:0000313" key="7">
    <source>
        <dbReference type="Proteomes" id="UP000046155"/>
    </source>
</evidence>
<dbReference type="Proteomes" id="UP000046155">
    <property type="component" value="Unassembled WGS sequence"/>
</dbReference>
<dbReference type="PROSITE" id="PS50106">
    <property type="entry name" value="PDZ"/>
    <property type="match status" value="1"/>
</dbReference>
<evidence type="ECO:0000256" key="4">
    <source>
        <dbReference type="ARBA" id="ARBA00022825"/>
    </source>
</evidence>
<proteinExistence type="inferred from homology"/>
<evidence type="ECO:0000259" key="5">
    <source>
        <dbReference type="PROSITE" id="PS50106"/>
    </source>
</evidence>
<dbReference type="GO" id="GO:0006508">
    <property type="term" value="P:proteolysis"/>
    <property type="evidence" value="ECO:0007669"/>
    <property type="project" value="UniProtKB-KW"/>
</dbReference>
<keyword evidence="2" id="KW-0645">Protease</keyword>
<evidence type="ECO:0000256" key="3">
    <source>
        <dbReference type="ARBA" id="ARBA00022801"/>
    </source>
</evidence>
<dbReference type="RefSeq" id="WP_232294224.1">
    <property type="nucleotide sequence ID" value="NZ_CDRZ01000079.1"/>
</dbReference>
<evidence type="ECO:0000256" key="2">
    <source>
        <dbReference type="ARBA" id="ARBA00022670"/>
    </source>
</evidence>
<feature type="domain" description="PDZ" evidence="5">
    <location>
        <begin position="206"/>
        <end position="295"/>
    </location>
</feature>
<dbReference type="InterPro" id="IPR009003">
    <property type="entry name" value="Peptidase_S1_PA"/>
</dbReference>
<evidence type="ECO:0000256" key="1">
    <source>
        <dbReference type="ARBA" id="ARBA00010541"/>
    </source>
</evidence>
<gene>
    <name evidence="6" type="ORF">SSCH_170018</name>
</gene>
<dbReference type="SUPFAM" id="SSF50156">
    <property type="entry name" value="PDZ domain-like"/>
    <property type="match status" value="1"/>
</dbReference>
<dbReference type="EC" id="3.4.21.108" evidence="6"/>
<protein>
    <submittedName>
        <fullName evidence="6">HtrA2 peptidase</fullName>
        <ecNumber evidence="6">3.4.21.108</ecNumber>
    </submittedName>
</protein>
<accession>A0A0B7MCM7</accession>
<dbReference type="InterPro" id="IPR043504">
    <property type="entry name" value="Peptidase_S1_PA_chymotrypsin"/>
</dbReference>
<reference evidence="7" key="1">
    <citation type="submission" date="2015-01" db="EMBL/GenBank/DDBJ databases">
        <authorList>
            <person name="Manzoor Shahid"/>
            <person name="Zubair Saima"/>
        </authorList>
    </citation>
    <scope>NUCLEOTIDE SEQUENCE [LARGE SCALE GENOMIC DNA]</scope>
    <source>
        <strain evidence="7">Sp3</strain>
    </source>
</reference>
<dbReference type="SMART" id="SM00228">
    <property type="entry name" value="PDZ"/>
    <property type="match status" value="1"/>
</dbReference>
<dbReference type="EMBL" id="CDRZ01000079">
    <property type="protein sequence ID" value="CEO88284.1"/>
    <property type="molecule type" value="Genomic_DNA"/>
</dbReference>
<dbReference type="InterPro" id="IPR051201">
    <property type="entry name" value="Chloro_Bact_Ser_Proteases"/>
</dbReference>
<dbReference type="Pfam" id="PF13180">
    <property type="entry name" value="PDZ_2"/>
    <property type="match status" value="1"/>
</dbReference>
<dbReference type="InterPro" id="IPR001478">
    <property type="entry name" value="PDZ"/>
</dbReference>
<comment type="similarity">
    <text evidence="1">Belongs to the peptidase S1C family.</text>
</comment>
<keyword evidence="7" id="KW-1185">Reference proteome</keyword>
<dbReference type="InterPro" id="IPR001940">
    <property type="entry name" value="Peptidase_S1C"/>
</dbReference>
<dbReference type="PANTHER" id="PTHR43343">
    <property type="entry name" value="PEPTIDASE S12"/>
    <property type="match status" value="1"/>
</dbReference>
<dbReference type="PANTHER" id="PTHR43343:SF3">
    <property type="entry name" value="PROTEASE DO-LIKE 8, CHLOROPLASTIC"/>
    <property type="match status" value="1"/>
</dbReference>
<dbReference type="SUPFAM" id="SSF50494">
    <property type="entry name" value="Trypsin-like serine proteases"/>
    <property type="match status" value="1"/>
</dbReference>
<dbReference type="Pfam" id="PF13365">
    <property type="entry name" value="Trypsin_2"/>
    <property type="match status" value="1"/>
</dbReference>
<dbReference type="Gene3D" id="2.30.42.10">
    <property type="match status" value="1"/>
</dbReference>
<dbReference type="GO" id="GO:0004252">
    <property type="term" value="F:serine-type endopeptidase activity"/>
    <property type="evidence" value="ECO:0007669"/>
    <property type="project" value="InterPro"/>
</dbReference>
<organism evidence="6 7">
    <name type="scientific">Syntrophaceticus schinkii</name>
    <dbReference type="NCBI Taxonomy" id="499207"/>
    <lineage>
        <taxon>Bacteria</taxon>
        <taxon>Bacillati</taxon>
        <taxon>Bacillota</taxon>
        <taxon>Clostridia</taxon>
        <taxon>Thermoanaerobacterales</taxon>
        <taxon>Thermoanaerobacterales Family III. Incertae Sedis</taxon>
        <taxon>Syntrophaceticus</taxon>
    </lineage>
</organism>
<dbReference type="AlphaFoldDB" id="A0A0B7MCM7"/>